<dbReference type="CDD" id="cd12330">
    <property type="entry name" value="RRM2_Hrp1p"/>
    <property type="match status" value="1"/>
</dbReference>
<dbReference type="PANTHER" id="PTHR48032">
    <property type="entry name" value="RNA-BINDING PROTEIN MUSASHI HOMOLOG RBP6"/>
    <property type="match status" value="1"/>
</dbReference>
<gene>
    <name evidence="6 7" type="primary">LOC120267117</name>
</gene>
<reference evidence="6 7" key="1">
    <citation type="submission" date="2025-04" db="UniProtKB">
        <authorList>
            <consortium name="RefSeq"/>
        </authorList>
    </citation>
    <scope>IDENTIFICATION</scope>
</reference>
<dbReference type="SUPFAM" id="SSF54928">
    <property type="entry name" value="RNA-binding domain, RBD"/>
    <property type="match status" value="2"/>
</dbReference>
<sequence length="477" mass="50655">MESDLGKLFIGGISWDTDEGRLRDYFSHFGEVLEAVIMKDRATGRARGFGFIVFSDPAVAERVVMDKHMIDGRMVEAKKAVPRDDQNILNKSSNSVHGSPSPARTKKIFVGGLPSTITDNDFRRYFLQFGSIADVIVMYDHSTQRPRGFGFITFESEEAVDKALLKTFHELNGKMVEVKRAVPKELSPGPTMRSPTMGYNYGMNRINSFLNGYTQAFSPSSLGAHGMRMDARFGTVPTARNGFPAISPGYGMGMNFDPGFNSNFGGNLNYNESISFGRASSPFYNGNSSRYGTPVGYGGGNVGIGAGIGSMGRNVWGSGLNYTINPPNSNAYMSSGSGSPGAFDYGSLKWGSSASPISAQIGGNNAVFATENLGLGSRENSFSLDSNGFGRSSGAGVSNAPVNVPTNGHEGNFTDLYGASSIYGDPTWRSGSNDLDAPGTFGYGLRTAASDVTTKGSAGYAGGCIGSDRQRTRGIAS</sequence>
<dbReference type="RefSeq" id="XP_039130753.1">
    <property type="nucleotide sequence ID" value="XM_039274819.1"/>
</dbReference>
<keyword evidence="1" id="KW-0677">Repeat</keyword>
<feature type="domain" description="RRM" evidence="4">
    <location>
        <begin position="6"/>
        <end position="82"/>
    </location>
</feature>
<feature type="domain" description="RRM" evidence="4">
    <location>
        <begin position="106"/>
        <end position="183"/>
    </location>
</feature>
<dbReference type="SMART" id="SM00360">
    <property type="entry name" value="RRM"/>
    <property type="match status" value="2"/>
</dbReference>
<keyword evidence="2 3" id="KW-0694">RNA-binding</keyword>
<evidence type="ECO:0000256" key="3">
    <source>
        <dbReference type="PROSITE-ProRule" id="PRU00176"/>
    </source>
</evidence>
<dbReference type="GO" id="GO:0006417">
    <property type="term" value="P:regulation of translation"/>
    <property type="evidence" value="ECO:0007669"/>
    <property type="project" value="TreeGrafter"/>
</dbReference>
<dbReference type="PROSITE" id="PS50102">
    <property type="entry name" value="RRM"/>
    <property type="match status" value="2"/>
</dbReference>
<dbReference type="AlphaFoldDB" id="A0AB40BWH7"/>
<evidence type="ECO:0000313" key="5">
    <source>
        <dbReference type="Proteomes" id="UP001515500"/>
    </source>
</evidence>
<dbReference type="Proteomes" id="UP001515500">
    <property type="component" value="Chromosome 8"/>
</dbReference>
<dbReference type="InterPro" id="IPR035979">
    <property type="entry name" value="RBD_domain_sf"/>
</dbReference>
<proteinExistence type="predicted"/>
<dbReference type="InterPro" id="IPR012677">
    <property type="entry name" value="Nucleotide-bd_a/b_plait_sf"/>
</dbReference>
<evidence type="ECO:0000313" key="7">
    <source>
        <dbReference type="RefSeq" id="XP_039130754.1"/>
    </source>
</evidence>
<protein>
    <submittedName>
        <fullName evidence="6 7">Heterogeneous nuclear ribonucleoprotein 1-like</fullName>
    </submittedName>
</protein>
<dbReference type="GeneID" id="120267117"/>
<dbReference type="CDD" id="cd12325">
    <property type="entry name" value="RRM1_hnRNPA_hnRNPD_like"/>
    <property type="match status" value="1"/>
</dbReference>
<dbReference type="FunFam" id="3.30.70.330:FF:000102">
    <property type="entry name" value="Heterogeneous nuclear ribonucleoprotein 1"/>
    <property type="match status" value="1"/>
</dbReference>
<dbReference type="PANTHER" id="PTHR48032:SF6">
    <property type="entry name" value="RNA-BINDING (RRM_RBD_RNP MOTIFS) FAMILY PROTEIN"/>
    <property type="match status" value="1"/>
</dbReference>
<evidence type="ECO:0000313" key="6">
    <source>
        <dbReference type="RefSeq" id="XP_039130753.1"/>
    </source>
</evidence>
<dbReference type="Pfam" id="PF00076">
    <property type="entry name" value="RRM_1"/>
    <property type="match status" value="2"/>
</dbReference>
<keyword evidence="5" id="KW-1185">Reference proteome</keyword>
<evidence type="ECO:0000259" key="4">
    <source>
        <dbReference type="PROSITE" id="PS50102"/>
    </source>
</evidence>
<dbReference type="RefSeq" id="XP_039130754.1">
    <property type="nucleotide sequence ID" value="XM_039274820.1"/>
</dbReference>
<dbReference type="Gene3D" id="3.30.70.330">
    <property type="match status" value="2"/>
</dbReference>
<name>A0AB40BWH7_DIOCR</name>
<organism evidence="5 7">
    <name type="scientific">Dioscorea cayennensis subsp. rotundata</name>
    <name type="common">White Guinea yam</name>
    <name type="synonym">Dioscorea rotundata</name>
    <dbReference type="NCBI Taxonomy" id="55577"/>
    <lineage>
        <taxon>Eukaryota</taxon>
        <taxon>Viridiplantae</taxon>
        <taxon>Streptophyta</taxon>
        <taxon>Embryophyta</taxon>
        <taxon>Tracheophyta</taxon>
        <taxon>Spermatophyta</taxon>
        <taxon>Magnoliopsida</taxon>
        <taxon>Liliopsida</taxon>
        <taxon>Dioscoreales</taxon>
        <taxon>Dioscoreaceae</taxon>
        <taxon>Dioscorea</taxon>
    </lineage>
</organism>
<dbReference type="InterPro" id="IPR000504">
    <property type="entry name" value="RRM_dom"/>
</dbReference>
<accession>A0AB40BWH7</accession>
<evidence type="ECO:0000256" key="1">
    <source>
        <dbReference type="ARBA" id="ARBA00022737"/>
    </source>
</evidence>
<dbReference type="GO" id="GO:0003729">
    <property type="term" value="F:mRNA binding"/>
    <property type="evidence" value="ECO:0007669"/>
    <property type="project" value="TreeGrafter"/>
</dbReference>
<evidence type="ECO:0000256" key="2">
    <source>
        <dbReference type="ARBA" id="ARBA00022884"/>
    </source>
</evidence>
<dbReference type="FunFam" id="3.30.70.330:FF:000051">
    <property type="entry name" value="Heterogeneous nuclear ribonucleoprotein 1"/>
    <property type="match status" value="1"/>
</dbReference>